<evidence type="ECO:0000313" key="13">
    <source>
        <dbReference type="Proteomes" id="UP000054007"/>
    </source>
</evidence>
<evidence type="ECO:0000256" key="7">
    <source>
        <dbReference type="ARBA" id="ARBA00032424"/>
    </source>
</evidence>
<dbReference type="PANTHER" id="PTHR12001:SF44">
    <property type="entry name" value="GERANYLGERANYL PYROPHOSPHATE SYNTHASE"/>
    <property type="match status" value="1"/>
</dbReference>
<reference evidence="12 13" key="1">
    <citation type="journal article" date="2015" name="Fungal Genet. Biol.">
        <title>Evolution of novel wood decay mechanisms in Agaricales revealed by the genome sequences of Fistulina hepatica and Cylindrobasidium torrendii.</title>
        <authorList>
            <person name="Floudas D."/>
            <person name="Held B.W."/>
            <person name="Riley R."/>
            <person name="Nagy L.G."/>
            <person name="Koehler G."/>
            <person name="Ransdell A.S."/>
            <person name="Younus H."/>
            <person name="Chow J."/>
            <person name="Chiniquy J."/>
            <person name="Lipzen A."/>
            <person name="Tritt A."/>
            <person name="Sun H."/>
            <person name="Haridas S."/>
            <person name="LaButti K."/>
            <person name="Ohm R.A."/>
            <person name="Kues U."/>
            <person name="Blanchette R.A."/>
            <person name="Grigoriev I.V."/>
            <person name="Minto R.E."/>
            <person name="Hibbett D.S."/>
        </authorList>
    </citation>
    <scope>NUCLEOTIDE SEQUENCE [LARGE SCALE GENOMIC DNA]</scope>
    <source>
        <strain evidence="12 13">FP15055 ss-10</strain>
    </source>
</reference>
<evidence type="ECO:0000256" key="4">
    <source>
        <dbReference type="ARBA" id="ARBA00022842"/>
    </source>
</evidence>
<accession>A0A0D7B905</accession>
<comment type="similarity">
    <text evidence="2 11">Belongs to the FPP/GGPP synthase family.</text>
</comment>
<comment type="cofactor">
    <cofactor evidence="1">
        <name>Mg(2+)</name>
        <dbReference type="ChEBI" id="CHEBI:18420"/>
    </cofactor>
</comment>
<protein>
    <recommendedName>
        <fullName evidence="9">(2E,6E)-farnesyl diphosphate synthase</fullName>
    </recommendedName>
    <alternativeName>
        <fullName evidence="8">Dimethylallyltranstransferase</fullName>
    </alternativeName>
    <alternativeName>
        <fullName evidence="7">Farnesyl diphosphate synthase</fullName>
    </alternativeName>
    <alternativeName>
        <fullName evidence="5">Farnesyltranstransferase</fullName>
    </alternativeName>
    <alternativeName>
        <fullName evidence="10">Geranylgeranyl diphosphate synthase</fullName>
    </alternativeName>
    <alternativeName>
        <fullName evidence="6">Geranyltranstransferase</fullName>
    </alternativeName>
</protein>
<dbReference type="EMBL" id="KN880569">
    <property type="protein sequence ID" value="KIY66001.1"/>
    <property type="molecule type" value="Genomic_DNA"/>
</dbReference>
<dbReference type="InterPro" id="IPR033749">
    <property type="entry name" value="Polyprenyl_synt_CS"/>
</dbReference>
<keyword evidence="13" id="KW-1185">Reference proteome</keyword>
<dbReference type="PROSITE" id="PS00723">
    <property type="entry name" value="POLYPRENYL_SYNTHASE_1"/>
    <property type="match status" value="1"/>
</dbReference>
<dbReference type="Pfam" id="PF00348">
    <property type="entry name" value="polyprenyl_synt"/>
    <property type="match status" value="1"/>
</dbReference>
<dbReference type="GO" id="GO:0008299">
    <property type="term" value="P:isoprenoid biosynthetic process"/>
    <property type="evidence" value="ECO:0007669"/>
    <property type="project" value="InterPro"/>
</dbReference>
<evidence type="ECO:0000313" key="12">
    <source>
        <dbReference type="EMBL" id="KIY66001.1"/>
    </source>
</evidence>
<dbReference type="CDD" id="cd00685">
    <property type="entry name" value="Trans_IPPS_HT"/>
    <property type="match status" value="1"/>
</dbReference>
<proteinExistence type="inferred from homology"/>
<evidence type="ECO:0000256" key="2">
    <source>
        <dbReference type="ARBA" id="ARBA00006706"/>
    </source>
</evidence>
<name>A0A0D7B905_9AGAR</name>
<gene>
    <name evidence="12" type="ORF">CYLTODRAFT_378468</name>
</gene>
<evidence type="ECO:0000256" key="5">
    <source>
        <dbReference type="ARBA" id="ARBA00032052"/>
    </source>
</evidence>
<dbReference type="Gene3D" id="1.10.600.10">
    <property type="entry name" value="Farnesyl Diphosphate Synthase"/>
    <property type="match status" value="1"/>
</dbReference>
<keyword evidence="11" id="KW-0808">Transferase</keyword>
<keyword evidence="3" id="KW-0479">Metal-binding</keyword>
<evidence type="ECO:0000256" key="9">
    <source>
        <dbReference type="ARBA" id="ARBA00032873"/>
    </source>
</evidence>
<dbReference type="AlphaFoldDB" id="A0A0D7B905"/>
<evidence type="ECO:0000256" key="8">
    <source>
        <dbReference type="ARBA" id="ARBA00032448"/>
    </source>
</evidence>
<dbReference type="SFLD" id="SFLDS00005">
    <property type="entry name" value="Isoprenoid_Synthase_Type_I"/>
    <property type="match status" value="1"/>
</dbReference>
<evidence type="ECO:0000256" key="11">
    <source>
        <dbReference type="RuleBase" id="RU004466"/>
    </source>
</evidence>
<sequence length="320" mass="36237">MSLPLYENLLNTLSTESDWTKDNETALLEPFDYISANPGKDMRSRLIQAFNLWLKVPEDKTSLIARIVTMLHNASLLVDDIEDDSQLRRGQPVAHKIYGVPQTINTANYVYFLAFKELRALHAREEKDCDTIVTEELLSLHRGQGLELQWRDSLQCPSEEQYIGMVNNKTGGLLRIGIKLMMACATVNTETDYVPLVNLIGVYFQIRDDLMNLQSPDYASNKGFAEDLTEGKFSFPVVHGIHADTTNRQVMNVLQKRPTTPTLKHHVIGYLKDHTKSFAYTLDVLDILEGRVRGEIARLGGNEGLSALMDYLTIDRTAFE</sequence>
<evidence type="ECO:0000256" key="3">
    <source>
        <dbReference type="ARBA" id="ARBA00022723"/>
    </source>
</evidence>
<dbReference type="InterPro" id="IPR000092">
    <property type="entry name" value="Polyprenyl_synt"/>
</dbReference>
<dbReference type="PANTHER" id="PTHR12001">
    <property type="entry name" value="GERANYLGERANYL PYROPHOSPHATE SYNTHASE"/>
    <property type="match status" value="1"/>
</dbReference>
<dbReference type="InterPro" id="IPR008949">
    <property type="entry name" value="Isoprenoid_synthase_dom_sf"/>
</dbReference>
<dbReference type="Proteomes" id="UP000054007">
    <property type="component" value="Unassembled WGS sequence"/>
</dbReference>
<dbReference type="SUPFAM" id="SSF48576">
    <property type="entry name" value="Terpenoid synthases"/>
    <property type="match status" value="1"/>
</dbReference>
<organism evidence="12 13">
    <name type="scientific">Cylindrobasidium torrendii FP15055 ss-10</name>
    <dbReference type="NCBI Taxonomy" id="1314674"/>
    <lineage>
        <taxon>Eukaryota</taxon>
        <taxon>Fungi</taxon>
        <taxon>Dikarya</taxon>
        <taxon>Basidiomycota</taxon>
        <taxon>Agaricomycotina</taxon>
        <taxon>Agaricomycetes</taxon>
        <taxon>Agaricomycetidae</taxon>
        <taxon>Agaricales</taxon>
        <taxon>Marasmiineae</taxon>
        <taxon>Physalacriaceae</taxon>
        <taxon>Cylindrobasidium</taxon>
    </lineage>
</organism>
<dbReference type="GO" id="GO:0046872">
    <property type="term" value="F:metal ion binding"/>
    <property type="evidence" value="ECO:0007669"/>
    <property type="project" value="UniProtKB-KW"/>
</dbReference>
<dbReference type="STRING" id="1314674.A0A0D7B905"/>
<keyword evidence="4" id="KW-0460">Magnesium</keyword>
<evidence type="ECO:0000256" key="6">
    <source>
        <dbReference type="ARBA" id="ARBA00032380"/>
    </source>
</evidence>
<evidence type="ECO:0000256" key="1">
    <source>
        <dbReference type="ARBA" id="ARBA00001946"/>
    </source>
</evidence>
<dbReference type="GO" id="GO:0004659">
    <property type="term" value="F:prenyltransferase activity"/>
    <property type="evidence" value="ECO:0007669"/>
    <property type="project" value="InterPro"/>
</dbReference>
<evidence type="ECO:0000256" key="10">
    <source>
        <dbReference type="ARBA" id="ARBA00033096"/>
    </source>
</evidence>
<dbReference type="PROSITE" id="PS00444">
    <property type="entry name" value="POLYPRENYL_SYNTHASE_2"/>
    <property type="match status" value="1"/>
</dbReference>
<dbReference type="OrthoDB" id="6921389at2759"/>